<accession>A0AAN7NV50</accession>
<dbReference type="Pfam" id="PF00078">
    <property type="entry name" value="RVT_1"/>
    <property type="match status" value="1"/>
</dbReference>
<dbReference type="InterPro" id="IPR043502">
    <property type="entry name" value="DNA/RNA_pol_sf"/>
</dbReference>
<dbReference type="AlphaFoldDB" id="A0AAN7NV50"/>
<keyword evidence="3" id="KW-1185">Reference proteome</keyword>
<dbReference type="PANTHER" id="PTHR33332">
    <property type="entry name" value="REVERSE TRANSCRIPTASE DOMAIN-CONTAINING PROTEIN"/>
    <property type="match status" value="1"/>
</dbReference>
<evidence type="ECO:0000313" key="3">
    <source>
        <dbReference type="Proteomes" id="UP001333110"/>
    </source>
</evidence>
<organism evidence="2 3">
    <name type="scientific">Mycteria americana</name>
    <name type="common">Wood stork</name>
    <dbReference type="NCBI Taxonomy" id="33587"/>
    <lineage>
        <taxon>Eukaryota</taxon>
        <taxon>Metazoa</taxon>
        <taxon>Chordata</taxon>
        <taxon>Craniata</taxon>
        <taxon>Vertebrata</taxon>
        <taxon>Euteleostomi</taxon>
        <taxon>Archelosauria</taxon>
        <taxon>Archosauria</taxon>
        <taxon>Dinosauria</taxon>
        <taxon>Saurischia</taxon>
        <taxon>Theropoda</taxon>
        <taxon>Coelurosauria</taxon>
        <taxon>Aves</taxon>
        <taxon>Neognathae</taxon>
        <taxon>Neoaves</taxon>
        <taxon>Aequornithes</taxon>
        <taxon>Ciconiiformes</taxon>
        <taxon>Ciconiidae</taxon>
        <taxon>Mycteria</taxon>
    </lineage>
</organism>
<dbReference type="InterPro" id="IPR000477">
    <property type="entry name" value="RT_dom"/>
</dbReference>
<dbReference type="SUPFAM" id="SSF56672">
    <property type="entry name" value="DNA/RNA polymerases"/>
    <property type="match status" value="1"/>
</dbReference>
<proteinExistence type="predicted"/>
<gene>
    <name evidence="2" type="ORF">QYF61_024482</name>
</gene>
<feature type="domain" description="Reverse transcriptase" evidence="1">
    <location>
        <begin position="1"/>
        <end position="158"/>
    </location>
</feature>
<name>A0AAN7NV50_MYCAM</name>
<protein>
    <recommendedName>
        <fullName evidence="1">Reverse transcriptase domain-containing protein</fullName>
    </recommendedName>
</protein>
<evidence type="ECO:0000313" key="2">
    <source>
        <dbReference type="EMBL" id="KAK4822967.1"/>
    </source>
</evidence>
<dbReference type="EMBL" id="JAUNZN010000004">
    <property type="protein sequence ID" value="KAK4822967.1"/>
    <property type="molecule type" value="Genomic_DNA"/>
</dbReference>
<reference evidence="2 3" key="1">
    <citation type="journal article" date="2023" name="J. Hered.">
        <title>Chromosome-level genome of the wood stork (Mycteria americana) provides insight into avian chromosome evolution.</title>
        <authorList>
            <person name="Flamio R. Jr."/>
            <person name="Ramstad K.M."/>
        </authorList>
    </citation>
    <scope>NUCLEOTIDE SEQUENCE [LARGE SCALE GENOMIC DNA]</scope>
    <source>
        <strain evidence="2">JAX WOST 10</strain>
    </source>
</reference>
<comment type="caution">
    <text evidence="2">The sequence shown here is derived from an EMBL/GenBank/DDBJ whole genome shotgun (WGS) entry which is preliminary data.</text>
</comment>
<dbReference type="Proteomes" id="UP001333110">
    <property type="component" value="Unassembled WGS sequence"/>
</dbReference>
<sequence>MPARSKMDLPLAKAEPISNNGSTSVITYLHNRHVQANQRIRPSQHGFRKGRPCLTNLISFFDQVTHLVDKGKAVGVIYLDFSRAFDTVSHSILLEKLTAHGLGGCTLRWVKKWLDGQAQRVVVNGVKSSRQPVTSGVPQGSVMGPVLLISLSMTARGG</sequence>
<evidence type="ECO:0000259" key="1">
    <source>
        <dbReference type="PROSITE" id="PS50878"/>
    </source>
</evidence>
<dbReference type="PROSITE" id="PS50878">
    <property type="entry name" value="RT_POL"/>
    <property type="match status" value="1"/>
</dbReference>